<dbReference type="RefSeq" id="WP_091365943.1">
    <property type="nucleotide sequence ID" value="NZ_FMZF01000003.1"/>
</dbReference>
<gene>
    <name evidence="3" type="ORF">SAMN05660690_2238</name>
</gene>
<dbReference type="OrthoDB" id="286404at2"/>
<name>A0A1G6NTW7_9ACTN</name>
<dbReference type="Proteomes" id="UP000199416">
    <property type="component" value="Unassembled WGS sequence"/>
</dbReference>
<dbReference type="GO" id="GO:0016616">
    <property type="term" value="F:oxidoreductase activity, acting on the CH-OH group of donors, NAD or NADP as acceptor"/>
    <property type="evidence" value="ECO:0007669"/>
    <property type="project" value="TreeGrafter"/>
</dbReference>
<sequence length="273" mass="28938">MKGLQGKTALVTGGSSGIGQAIAIRLGEEGVDVAINYVGAPEGAEETREAIEHGVEMCVKEMSAAGTHPILVAADVSSEDQVGAMFEQVHREYGRVDLLVNNAGIQVAADSEELDVAAFDRVLAVNLRGAFLCSQQAIRGWLRAGSPGCVVNVSSVHQVIPKPRFVGYSVSKGGMQNLTRTLALEYAARGIRVNGIGPGATVTPINRSWIDDPVKRQMVESHIPMRRAGDAEEMAAVTAFLCSDEAAYVTGQTVFVDGGLTLYPSFETTWSSE</sequence>
<dbReference type="FunFam" id="3.40.50.720:FF:000084">
    <property type="entry name" value="Short-chain dehydrogenase reductase"/>
    <property type="match status" value="1"/>
</dbReference>
<dbReference type="PRINTS" id="PR00080">
    <property type="entry name" value="SDRFAMILY"/>
</dbReference>
<comment type="similarity">
    <text evidence="1">Belongs to the short-chain dehydrogenases/reductases (SDR) family.</text>
</comment>
<dbReference type="PRINTS" id="PR00081">
    <property type="entry name" value="GDHRDH"/>
</dbReference>
<dbReference type="PANTHER" id="PTHR42760">
    <property type="entry name" value="SHORT-CHAIN DEHYDROGENASES/REDUCTASES FAMILY MEMBER"/>
    <property type="match status" value="1"/>
</dbReference>
<dbReference type="InterPro" id="IPR036291">
    <property type="entry name" value="NAD(P)-bd_dom_sf"/>
</dbReference>
<evidence type="ECO:0000313" key="3">
    <source>
        <dbReference type="EMBL" id="SDC71382.1"/>
    </source>
</evidence>
<dbReference type="AlphaFoldDB" id="A0A1G6NTW7"/>
<keyword evidence="4" id="KW-1185">Reference proteome</keyword>
<organism evidence="3 4">
    <name type="scientific">Geodermatophilus telluris</name>
    <dbReference type="NCBI Taxonomy" id="1190417"/>
    <lineage>
        <taxon>Bacteria</taxon>
        <taxon>Bacillati</taxon>
        <taxon>Actinomycetota</taxon>
        <taxon>Actinomycetes</taxon>
        <taxon>Geodermatophilales</taxon>
        <taxon>Geodermatophilaceae</taxon>
        <taxon>Geodermatophilus</taxon>
    </lineage>
</organism>
<dbReference type="InterPro" id="IPR020904">
    <property type="entry name" value="Sc_DH/Rdtase_CS"/>
</dbReference>
<dbReference type="PANTHER" id="PTHR42760:SF132">
    <property type="entry name" value="SHORT-CHAIN DEHYDROGENASE_REDUCTASE FAMILY PROTEIN"/>
    <property type="match status" value="1"/>
</dbReference>
<evidence type="ECO:0000256" key="1">
    <source>
        <dbReference type="ARBA" id="ARBA00006484"/>
    </source>
</evidence>
<dbReference type="STRING" id="1190417.SAMN05660690_2238"/>
<dbReference type="NCBIfam" id="NF005559">
    <property type="entry name" value="PRK07231.1"/>
    <property type="match status" value="1"/>
</dbReference>
<dbReference type="EMBL" id="FMZF01000003">
    <property type="protein sequence ID" value="SDC71382.1"/>
    <property type="molecule type" value="Genomic_DNA"/>
</dbReference>
<evidence type="ECO:0000313" key="4">
    <source>
        <dbReference type="Proteomes" id="UP000199416"/>
    </source>
</evidence>
<accession>A0A1G6NTW7</accession>
<evidence type="ECO:0000256" key="2">
    <source>
        <dbReference type="ARBA" id="ARBA00023002"/>
    </source>
</evidence>
<dbReference type="InterPro" id="IPR002347">
    <property type="entry name" value="SDR_fam"/>
</dbReference>
<dbReference type="Pfam" id="PF13561">
    <property type="entry name" value="adh_short_C2"/>
    <property type="match status" value="1"/>
</dbReference>
<reference evidence="4" key="1">
    <citation type="submission" date="2016-10" db="EMBL/GenBank/DDBJ databases">
        <authorList>
            <person name="Varghese N."/>
            <person name="Submissions S."/>
        </authorList>
    </citation>
    <scope>NUCLEOTIDE SEQUENCE [LARGE SCALE GENOMIC DNA]</scope>
    <source>
        <strain evidence="4">DSM 45421</strain>
    </source>
</reference>
<dbReference type="SUPFAM" id="SSF51735">
    <property type="entry name" value="NAD(P)-binding Rossmann-fold domains"/>
    <property type="match status" value="1"/>
</dbReference>
<dbReference type="PROSITE" id="PS00061">
    <property type="entry name" value="ADH_SHORT"/>
    <property type="match status" value="1"/>
</dbReference>
<protein>
    <submittedName>
        <fullName evidence="3">Glucose 1-dehydrogenase</fullName>
    </submittedName>
</protein>
<keyword evidence="2" id="KW-0560">Oxidoreductase</keyword>
<proteinExistence type="inferred from homology"/>
<dbReference type="Gene3D" id="3.40.50.720">
    <property type="entry name" value="NAD(P)-binding Rossmann-like Domain"/>
    <property type="match status" value="1"/>
</dbReference>